<dbReference type="Proteomes" id="UP001413721">
    <property type="component" value="Unassembled WGS sequence"/>
</dbReference>
<gene>
    <name evidence="4" type="ORF">WG926_10805</name>
</gene>
<evidence type="ECO:0000256" key="2">
    <source>
        <dbReference type="SAM" id="MobiDB-lite"/>
    </source>
</evidence>
<reference evidence="4 5" key="1">
    <citation type="submission" date="2024-03" db="EMBL/GenBank/DDBJ databases">
        <title>High-quality draft genome sequencing of Tistrella sp. BH-R2-4.</title>
        <authorList>
            <person name="Dong C."/>
        </authorList>
    </citation>
    <scope>NUCLEOTIDE SEQUENCE [LARGE SCALE GENOMIC DNA]</scope>
    <source>
        <strain evidence="4 5">BH-R2-4</strain>
    </source>
</reference>
<dbReference type="InterPro" id="IPR036188">
    <property type="entry name" value="FAD/NAD-bd_sf"/>
</dbReference>
<evidence type="ECO:0000313" key="5">
    <source>
        <dbReference type="Proteomes" id="UP001413721"/>
    </source>
</evidence>
<dbReference type="PANTHER" id="PTHR42949:SF3">
    <property type="entry name" value="ANAEROBIC GLYCEROL-3-PHOSPHATE DEHYDROGENASE SUBUNIT B"/>
    <property type="match status" value="1"/>
</dbReference>
<name>A0ABU9YJ06_9PROT</name>
<protein>
    <submittedName>
        <fullName evidence="4">FAD-dependent oxidoreductase</fullName>
    </submittedName>
</protein>
<evidence type="ECO:0000313" key="4">
    <source>
        <dbReference type="EMBL" id="MEN2988792.1"/>
    </source>
</evidence>
<dbReference type="InterPro" id="IPR023753">
    <property type="entry name" value="FAD/NAD-binding_dom"/>
</dbReference>
<feature type="region of interest" description="Disordered" evidence="2">
    <location>
        <begin position="1"/>
        <end position="24"/>
    </location>
</feature>
<comment type="caution">
    <text evidence="4">The sequence shown here is derived from an EMBL/GenBank/DDBJ whole genome shotgun (WGS) entry which is preliminary data.</text>
</comment>
<dbReference type="SUPFAM" id="SSF51905">
    <property type="entry name" value="FAD/NAD(P)-binding domain"/>
    <property type="match status" value="1"/>
</dbReference>
<accession>A0ABU9YJ06</accession>
<evidence type="ECO:0000259" key="3">
    <source>
        <dbReference type="Pfam" id="PF07992"/>
    </source>
</evidence>
<proteinExistence type="predicted"/>
<keyword evidence="1" id="KW-0560">Oxidoreductase</keyword>
<dbReference type="Pfam" id="PF07992">
    <property type="entry name" value="Pyr_redox_2"/>
    <property type="match status" value="1"/>
</dbReference>
<dbReference type="InterPro" id="IPR051691">
    <property type="entry name" value="Metab_Enz_Cyan_OpOx_G3PDH"/>
</dbReference>
<organism evidence="4 5">
    <name type="scientific">Tistrella arctica</name>
    <dbReference type="NCBI Taxonomy" id="3133430"/>
    <lineage>
        <taxon>Bacteria</taxon>
        <taxon>Pseudomonadati</taxon>
        <taxon>Pseudomonadota</taxon>
        <taxon>Alphaproteobacteria</taxon>
        <taxon>Geminicoccales</taxon>
        <taxon>Geminicoccaceae</taxon>
        <taxon>Tistrella</taxon>
    </lineage>
</organism>
<feature type="domain" description="FAD/NAD(P)-binding" evidence="3">
    <location>
        <begin position="26"/>
        <end position="320"/>
    </location>
</feature>
<dbReference type="PRINTS" id="PR00368">
    <property type="entry name" value="FADPNR"/>
</dbReference>
<evidence type="ECO:0000256" key="1">
    <source>
        <dbReference type="ARBA" id="ARBA00023002"/>
    </source>
</evidence>
<sequence length="483" mass="49978">MATPPGGTPLTGTGRTHHPPTGAGRRVVVVGAGPAGLAATEKLLAHGLQPVVVAPGEDWGGRAFVAASEADPTSPAGDVDFLRFRGRAARLRAAVKLITGHVAWAIEDDSLLLSGRDGIKRLGFDRLVLATGAETRPIPLPGSHLAGVFDLGTLYRAPEKAGDTPLGLRPVLIGGGPGLYEVADRLVRAGRRLTAVIDLDPDPWRRGPIGADSGRPGTGLSRWLRLVGRDVPVLTGITRLRVEGIDRVERLIATDARGEVRDIACDTVGVGHGMVADYRLLASAGVGLVFDPDRRGFVPQLDADGRVPERPGLYVAGEAGPHPRPAVADRLGAAAGLAVASDLGIAEARIELARMTPLLSHDRRTGAEIAVDHPYPTGWVMAQDDDALIDPSSGLTLGHLKQVSARHRLDRLTRAAAILGVDMSRAGGLARAAVLAELIAALGALPLSGLGTAQAEAPSTPVPLGMLAAAARGGLPMMTETVA</sequence>
<keyword evidence="5" id="KW-1185">Reference proteome</keyword>
<dbReference type="PRINTS" id="PR00411">
    <property type="entry name" value="PNDRDTASEI"/>
</dbReference>
<dbReference type="PANTHER" id="PTHR42949">
    <property type="entry name" value="ANAEROBIC GLYCEROL-3-PHOSPHATE DEHYDROGENASE SUBUNIT B"/>
    <property type="match status" value="1"/>
</dbReference>
<dbReference type="EMBL" id="JBBKTW010000004">
    <property type="protein sequence ID" value="MEN2988792.1"/>
    <property type="molecule type" value="Genomic_DNA"/>
</dbReference>
<dbReference type="RefSeq" id="WP_345937315.1">
    <property type="nucleotide sequence ID" value="NZ_JBBKTW010000004.1"/>
</dbReference>
<dbReference type="Gene3D" id="3.50.50.60">
    <property type="entry name" value="FAD/NAD(P)-binding domain"/>
    <property type="match status" value="3"/>
</dbReference>